<keyword evidence="2" id="KW-1185">Reference proteome</keyword>
<gene>
    <name evidence="1" type="ORF">D6D85_02710</name>
</gene>
<evidence type="ECO:0000313" key="1">
    <source>
        <dbReference type="EMBL" id="RSN77417.1"/>
    </source>
</evidence>
<sequence length="493" mass="57854">MVDLKEWKNEELKRSHEIVCSLLDRVKRGEKISLLDFTPEYREILRERTYGLWMPPGSIQTMLWRPLGNLANMLDRGMPVPSILLTPLDSWHKSKAEFMAYYGLVPERGGPSYDIFLQEIREGRILPVITGIPTYYKGDFYQEILKACKEGKIQQLPPSLSYRIASFMEEFSLIASAIQERIPPERGWRDLALQRHPEYDIESWLKEARNILSDERVRIIQNEYPFMRDKEDVASAVATHAYELSIFGFSDLANLSLKFFRESPSSFDVLRSYEIYLVFGYSEGLGGLRIYDRFDLEMMTFLRIIKNVRKTYILRRMRKRNLLRISPASSGVIGTATKIPIVMKFDEDDLKNSLKRERNEELEKCMLNSIRTFQEYDFREFYEKNKVINEIITERIAKETREYYRRSKIVEGIIISGGTLTLAAGATAAYQYLQPLLQIINLIIPEIMIEMMKKRKEAARWLVSRWPFQQKGLPFYLWLHGIRADRIKKALNA</sequence>
<dbReference type="Proteomes" id="UP000277582">
    <property type="component" value="Unassembled WGS sequence"/>
</dbReference>
<dbReference type="RefSeq" id="WP_125670525.1">
    <property type="nucleotide sequence ID" value="NZ_RCOS01000036.1"/>
</dbReference>
<dbReference type="EMBL" id="RCOS01000036">
    <property type="protein sequence ID" value="RSN77417.1"/>
    <property type="molecule type" value="Genomic_DNA"/>
</dbReference>
<name>A0A3R9PZS0_9CREN</name>
<accession>A0A3R9PZS0</accession>
<comment type="caution">
    <text evidence="1">The sequence shown here is derived from an EMBL/GenBank/DDBJ whole genome shotgun (WGS) entry which is preliminary data.</text>
</comment>
<organism evidence="1 2">
    <name type="scientific">Candidatus Methanodesulfokora washburnensis</name>
    <dbReference type="NCBI Taxonomy" id="2478471"/>
    <lineage>
        <taxon>Archaea</taxon>
        <taxon>Thermoproteota</taxon>
        <taxon>Candidatus Korarchaeia</taxon>
        <taxon>Candidatus Korarchaeia incertae sedis</taxon>
        <taxon>Candidatus Methanodesulfokora</taxon>
    </lineage>
</organism>
<dbReference type="AlphaFoldDB" id="A0A3R9PZS0"/>
<reference evidence="1 2" key="1">
    <citation type="submission" date="2018-10" db="EMBL/GenBank/DDBJ databases">
        <title>Co-occurring genomic capacity for anaerobic methane metabolism and dissimilatory sulfite reduction discovered in the Korarchaeota.</title>
        <authorList>
            <person name="Mckay L.J."/>
            <person name="Dlakic M."/>
            <person name="Fields M.W."/>
            <person name="Delmont T.O."/>
            <person name="Eren A.M."/>
            <person name="Jay Z.J."/>
            <person name="Klingelsmith K.B."/>
            <person name="Rusch D.B."/>
            <person name="Inskeep W.P."/>
        </authorList>
    </citation>
    <scope>NUCLEOTIDE SEQUENCE [LARGE SCALE GENOMIC DNA]</scope>
    <source>
        <strain evidence="1 2">MDKW</strain>
    </source>
</reference>
<proteinExistence type="predicted"/>
<protein>
    <submittedName>
        <fullName evidence="1">Uncharacterized protein</fullName>
    </submittedName>
</protein>
<evidence type="ECO:0000313" key="2">
    <source>
        <dbReference type="Proteomes" id="UP000277582"/>
    </source>
</evidence>